<dbReference type="SUPFAM" id="SSF51905">
    <property type="entry name" value="FAD/NAD(P)-binding domain"/>
    <property type="match status" value="1"/>
</dbReference>
<dbReference type="VEuPathDB" id="FungiDB:F503_02544"/>
<evidence type="ECO:0000259" key="1">
    <source>
        <dbReference type="Pfam" id="PF01266"/>
    </source>
</evidence>
<dbReference type="InterPro" id="IPR036188">
    <property type="entry name" value="FAD/NAD-bd_sf"/>
</dbReference>
<dbReference type="OMA" id="GMSLCWA"/>
<gene>
    <name evidence="2" type="ORF">F503_02544</name>
</gene>
<accession>S3C3Q3</accession>
<organism evidence="2 3">
    <name type="scientific">Ophiostoma piceae (strain UAMH 11346)</name>
    <name type="common">Sap stain fungus</name>
    <dbReference type="NCBI Taxonomy" id="1262450"/>
    <lineage>
        <taxon>Eukaryota</taxon>
        <taxon>Fungi</taxon>
        <taxon>Dikarya</taxon>
        <taxon>Ascomycota</taxon>
        <taxon>Pezizomycotina</taxon>
        <taxon>Sordariomycetes</taxon>
        <taxon>Sordariomycetidae</taxon>
        <taxon>Ophiostomatales</taxon>
        <taxon>Ophiostomataceae</taxon>
        <taxon>Ophiostoma</taxon>
    </lineage>
</organism>
<dbReference type="STRING" id="1262450.S3C3Q3"/>
<dbReference type="Gene3D" id="3.30.9.10">
    <property type="entry name" value="D-Amino Acid Oxidase, subunit A, domain 2"/>
    <property type="match status" value="1"/>
</dbReference>
<dbReference type="AlphaFoldDB" id="S3C3Q3"/>
<dbReference type="PANTHER" id="PTHR13847:SF213">
    <property type="entry name" value="DEPENDENT OXIDOREDUCTASE, PUTATIVE-RELATED"/>
    <property type="match status" value="1"/>
</dbReference>
<sequence>MSFQSKVRSLVAADPGLPNPNPTAAFWQLPMHDTVGSIQSLALPTETDVIVIGSGITGTSVTKALLEEQTLFPNINVTVLEARTLCSGATGRNGGHCVTAAGHKFTTWVDTYGVENARAIARFSLLNMERVQEVANGMSETIRTRSEIRRVQKLCFTSDPVIWKKIQDSVALFAREIPEHASHNRLVSAEELEKEWGVVNPLGGYAQPAGAIWPYRFCTEVMAEMLRRYASRLNIETRTPVTSVVDHGANATGHRYTITTPRGSIKAHRVVYCTNGYSAHLLPQLRGKLHPFRGHMSTQAMPERFPSWGGERSWSFIQPIRIDPTTDMYHFGLYYLQQNAVTKDLFVGVENQRIDECLGSDDSFVSEASVQDLPNCLPRMFSVLNKKGDTASAADFEKPRLKCIWSGVMGMTSDGLPLVGQLPKSATGRASVGQEWIAAGFQGYGMDKCWLTGEALVAMMAGKDVSSWFPSAYLVSDRRINEDLSIEQTADAYVQMAEATVKEQALPTKARL</sequence>
<dbReference type="Proteomes" id="UP000016923">
    <property type="component" value="Unassembled WGS sequence"/>
</dbReference>
<evidence type="ECO:0000313" key="2">
    <source>
        <dbReference type="EMBL" id="EPE06416.1"/>
    </source>
</evidence>
<dbReference type="Pfam" id="PF01266">
    <property type="entry name" value="DAO"/>
    <property type="match status" value="1"/>
</dbReference>
<feature type="domain" description="FAD dependent oxidoreductase" evidence="1">
    <location>
        <begin position="48"/>
        <end position="458"/>
    </location>
</feature>
<dbReference type="HOGENOM" id="CLU_022730_2_2_1"/>
<dbReference type="OrthoDB" id="512662at2759"/>
<proteinExistence type="predicted"/>
<dbReference type="EMBL" id="KE148153">
    <property type="protein sequence ID" value="EPE06416.1"/>
    <property type="molecule type" value="Genomic_DNA"/>
</dbReference>
<evidence type="ECO:0000313" key="3">
    <source>
        <dbReference type="Proteomes" id="UP000016923"/>
    </source>
</evidence>
<dbReference type="PANTHER" id="PTHR13847">
    <property type="entry name" value="SARCOSINE DEHYDROGENASE-RELATED"/>
    <property type="match status" value="1"/>
</dbReference>
<dbReference type="InterPro" id="IPR006076">
    <property type="entry name" value="FAD-dep_OxRdtase"/>
</dbReference>
<dbReference type="GO" id="GO:0005737">
    <property type="term" value="C:cytoplasm"/>
    <property type="evidence" value="ECO:0007669"/>
    <property type="project" value="TreeGrafter"/>
</dbReference>
<dbReference type="Gene3D" id="3.50.50.60">
    <property type="entry name" value="FAD/NAD(P)-binding domain"/>
    <property type="match status" value="1"/>
</dbReference>
<protein>
    <submittedName>
        <fullName evidence="2">Fad dependent oxidoreductase</fullName>
    </submittedName>
</protein>
<keyword evidence="3" id="KW-1185">Reference proteome</keyword>
<reference evidence="2 3" key="1">
    <citation type="journal article" date="2013" name="BMC Genomics">
        <title>The genome and transcriptome of the pine saprophyte Ophiostoma piceae, and a comparison with the bark beetle-associated pine pathogen Grosmannia clavigera.</title>
        <authorList>
            <person name="Haridas S."/>
            <person name="Wang Y."/>
            <person name="Lim L."/>
            <person name="Massoumi Alamouti S."/>
            <person name="Jackman S."/>
            <person name="Docking R."/>
            <person name="Robertson G."/>
            <person name="Birol I."/>
            <person name="Bohlmann J."/>
            <person name="Breuil C."/>
        </authorList>
    </citation>
    <scope>NUCLEOTIDE SEQUENCE [LARGE SCALE GENOMIC DNA]</scope>
    <source>
        <strain evidence="2 3">UAMH 11346</strain>
    </source>
</reference>
<dbReference type="eggNOG" id="ENOG502QRBS">
    <property type="taxonomic scope" value="Eukaryota"/>
</dbReference>
<name>S3C3Q3_OPHP1</name>